<keyword evidence="3" id="KW-1185">Reference proteome</keyword>
<proteinExistence type="predicted"/>
<feature type="domain" description="Probable histone-arginine methyltransferase CARM1-like N-terminal PH" evidence="1">
    <location>
        <begin position="7"/>
        <end position="86"/>
    </location>
</feature>
<organism evidence="2 3">
    <name type="scientific">Datura stramonium</name>
    <name type="common">Jimsonweed</name>
    <name type="synonym">Common thornapple</name>
    <dbReference type="NCBI Taxonomy" id="4076"/>
    <lineage>
        <taxon>Eukaryota</taxon>
        <taxon>Viridiplantae</taxon>
        <taxon>Streptophyta</taxon>
        <taxon>Embryophyta</taxon>
        <taxon>Tracheophyta</taxon>
        <taxon>Spermatophyta</taxon>
        <taxon>Magnoliopsida</taxon>
        <taxon>eudicotyledons</taxon>
        <taxon>Gunneridae</taxon>
        <taxon>Pentapetalae</taxon>
        <taxon>asterids</taxon>
        <taxon>lamiids</taxon>
        <taxon>Solanales</taxon>
        <taxon>Solanaceae</taxon>
        <taxon>Solanoideae</taxon>
        <taxon>Datureae</taxon>
        <taxon>Datura</taxon>
    </lineage>
</organism>
<gene>
    <name evidence="2" type="ORF">HAX54_029934</name>
</gene>
<comment type="caution">
    <text evidence="2">The sequence shown here is derived from an EMBL/GenBank/DDBJ whole genome shotgun (WGS) entry which is preliminary data.</text>
</comment>
<evidence type="ECO:0000313" key="3">
    <source>
        <dbReference type="Proteomes" id="UP000823775"/>
    </source>
</evidence>
<protein>
    <recommendedName>
        <fullName evidence="1">Probable histone-arginine methyltransferase CARM1-like N-terminal PH domain-containing protein</fullName>
    </recommendedName>
</protein>
<name>A0ABS8V872_DATST</name>
<evidence type="ECO:0000259" key="1">
    <source>
        <dbReference type="Pfam" id="PF25350"/>
    </source>
</evidence>
<evidence type="ECO:0000313" key="2">
    <source>
        <dbReference type="EMBL" id="MCD9642891.1"/>
    </source>
</evidence>
<reference evidence="2 3" key="1">
    <citation type="journal article" date="2021" name="BMC Genomics">
        <title>Datura genome reveals duplications of psychoactive alkaloid biosynthetic genes and high mutation rate following tissue culture.</title>
        <authorList>
            <person name="Rajewski A."/>
            <person name="Carter-House D."/>
            <person name="Stajich J."/>
            <person name="Litt A."/>
        </authorList>
    </citation>
    <scope>NUCLEOTIDE SEQUENCE [LARGE SCALE GENOMIC DNA]</scope>
    <source>
        <strain evidence="2">AR-01</strain>
    </source>
</reference>
<dbReference type="InterPro" id="IPR057622">
    <property type="entry name" value="CARM1-like_PH"/>
</dbReference>
<dbReference type="Pfam" id="PF25350">
    <property type="entry name" value="PH_PRMT_N"/>
    <property type="match status" value="1"/>
</dbReference>
<feature type="non-terminal residue" evidence="2">
    <location>
        <position position="86"/>
    </location>
</feature>
<sequence>MEENQKQQQFLVSSVSELTSSSSSLFPKTEPVFARFSLDSGSPELRLGQGNDSSDVIVFNLQTSQLFKLGPAESLCISEASEANKQ</sequence>
<accession>A0ABS8V872</accession>
<dbReference type="EMBL" id="JACEIK010003735">
    <property type="protein sequence ID" value="MCD9642891.1"/>
    <property type="molecule type" value="Genomic_DNA"/>
</dbReference>
<dbReference type="Proteomes" id="UP000823775">
    <property type="component" value="Unassembled WGS sequence"/>
</dbReference>